<organism evidence="3 4">
    <name type="scientific">Deinococcus soli</name>
    <name type="common">ex Cha et al. 2016</name>
    <dbReference type="NCBI Taxonomy" id="1309411"/>
    <lineage>
        <taxon>Bacteria</taxon>
        <taxon>Thermotogati</taxon>
        <taxon>Deinococcota</taxon>
        <taxon>Deinococci</taxon>
        <taxon>Deinococcales</taxon>
        <taxon>Deinococcaceae</taxon>
        <taxon>Deinococcus</taxon>
    </lineage>
</organism>
<gene>
    <name evidence="3" type="ORF">J2Y00_002314</name>
</gene>
<comment type="caution">
    <text evidence="3">The sequence shown here is derived from an EMBL/GenBank/DDBJ whole genome shotgun (WGS) entry which is preliminary data.</text>
</comment>
<keyword evidence="2" id="KW-0812">Transmembrane</keyword>
<dbReference type="EMBL" id="JAVDQK010000005">
    <property type="protein sequence ID" value="MDR6218717.1"/>
    <property type="molecule type" value="Genomic_DNA"/>
</dbReference>
<feature type="transmembrane region" description="Helical" evidence="2">
    <location>
        <begin position="104"/>
        <end position="124"/>
    </location>
</feature>
<evidence type="ECO:0000256" key="2">
    <source>
        <dbReference type="SAM" id="Phobius"/>
    </source>
</evidence>
<dbReference type="RefSeq" id="WP_309853243.1">
    <property type="nucleotide sequence ID" value="NZ_JAVDQJ010000004.1"/>
</dbReference>
<name>A0AAE3XDX7_9DEIO</name>
<proteinExistence type="predicted"/>
<feature type="region of interest" description="Disordered" evidence="1">
    <location>
        <begin position="325"/>
        <end position="344"/>
    </location>
</feature>
<evidence type="ECO:0000313" key="4">
    <source>
        <dbReference type="Proteomes" id="UP001185331"/>
    </source>
</evidence>
<keyword evidence="2" id="KW-1133">Transmembrane helix</keyword>
<evidence type="ECO:0000313" key="3">
    <source>
        <dbReference type="EMBL" id="MDR6218717.1"/>
    </source>
</evidence>
<dbReference type="Proteomes" id="UP001185331">
    <property type="component" value="Unassembled WGS sequence"/>
</dbReference>
<protein>
    <submittedName>
        <fullName evidence="3">Uncharacterized protein</fullName>
    </submittedName>
</protein>
<feature type="transmembrane region" description="Helical" evidence="2">
    <location>
        <begin position="72"/>
        <end position="92"/>
    </location>
</feature>
<keyword evidence="2" id="KW-0472">Membrane</keyword>
<feature type="transmembrane region" description="Helical" evidence="2">
    <location>
        <begin position="31"/>
        <end position="52"/>
    </location>
</feature>
<sequence>MESNSNPEPRRLDRLRHAWLHRADQPRHTRLALRLSATGAFMTCAGLSWDAAQHALNPDLMAGEGLVNLNPSHLLLGGGFALMILGVLLSLVSAARGTPRRTAPAVTAGALAAMAGVTLMALLLGDTALSGSDHHGSHGAASHGDTTGHGDTTVDLLTATPSELLVAQWMITLRQDGLSRTVTRLKAQQNEPVIAQNGHTIAHTLGRMAYTLKPDPAIFTQCNEVFQSGCYHGVLEAHFAAHPDANAQDIANQCRDLSGNLDARYSECLHGLGHGVVGRHGHDLMLALAECRALDDRWVRQNCYSGAFMENAVWQYQAAASGSGNGKDLGQHSHGANHKAAVQPTTERPYAPCDAVESEMQEMCWSYLPNMYAVATKTPFDRLLPYCDAAPTAFRSTCYSSVGKDVAGTQPTNVTLAARTCVTGQPALRGSCYAGAAMNHLARTWTTDRAVTLCAAAPADAQQTCYRQVATALPNYQPDPAARARSCATFGTYAAACRTWARAARPS</sequence>
<reference evidence="3" key="1">
    <citation type="submission" date="2023-07" db="EMBL/GenBank/DDBJ databases">
        <title>Sorghum-associated microbial communities from plants grown in Nebraska, USA.</title>
        <authorList>
            <person name="Schachtman D."/>
        </authorList>
    </citation>
    <scope>NUCLEOTIDE SEQUENCE</scope>
    <source>
        <strain evidence="3">BE330</strain>
    </source>
</reference>
<dbReference type="AlphaFoldDB" id="A0AAE3XDX7"/>
<accession>A0AAE3XDX7</accession>
<evidence type="ECO:0000256" key="1">
    <source>
        <dbReference type="SAM" id="MobiDB-lite"/>
    </source>
</evidence>